<evidence type="ECO:0000256" key="4">
    <source>
        <dbReference type="ARBA" id="ARBA00022691"/>
    </source>
</evidence>
<protein>
    <submittedName>
        <fullName evidence="7">Site-specific DNA-methyltransferase</fullName>
    </submittedName>
</protein>
<name>A0A921FQ74_9MICC</name>
<accession>A0A921FQ74</accession>
<evidence type="ECO:0000256" key="3">
    <source>
        <dbReference type="ARBA" id="ARBA00022679"/>
    </source>
</evidence>
<keyword evidence="3" id="KW-0808">Transferase</keyword>
<comment type="similarity">
    <text evidence="1">Belongs to the N(4)/N(6)-methyltransferase family.</text>
</comment>
<reference evidence="7" key="2">
    <citation type="submission" date="2021-09" db="EMBL/GenBank/DDBJ databases">
        <authorList>
            <person name="Gilroy R."/>
        </authorList>
    </citation>
    <scope>NUCLEOTIDE SEQUENCE</scope>
    <source>
        <strain evidence="7">ChiHjej13B12-14962</strain>
    </source>
</reference>
<dbReference type="InterPro" id="IPR002941">
    <property type="entry name" value="DNA_methylase_N4/N6"/>
</dbReference>
<sequence>MEKLRVTSQDVTQANINKLAELFPSVITETVDADGNPQRAVDFDLLRQELSDHIVEGPQERYRLDWPGKRAAAFAANAPIAKTLRPVRENSVDFDTTKNLFIEGDNLDALKLLQESYLGKVKLIYIDPPYNTGRDFIYDDDFAESTESFLRRSGQTDNEGVRMVANSDANGRYHSDWLSMMYPRLKLARNLLKDDGAIFISIDDHEIDNLRGLCDEVFGAQNFVSQIIWQKVFSPKNSAQWFSEDHDYIVCYARDKQQWRPNPLPRTAEMDARYKNPDGDPKGPWASSDLAARNRYDAGLYPIETPSGRIIPGPPKGSYWRFSKARFQELANEGRIWWGNGPDSTPRLKRYLSEVSDGRTPQTFWPYSEVGHTQDAKKTLLKYVPFEHTENVLNSVKPVQLIQRILQLSTNTDDSDIVLDFFSGSGTTAHAVMVQNSIDGGDRQFISVQIQEPLEKPEPTFDSILGMSLERLRNVATELSGELTSPDIGYRLVKIDSTNMSNVTREPDATDQLVLGELERSVKRDRSSEDVLFQVMLDWGLELTMPIQKEKANGFDIYNVEEGALMMCVKSRENCSLSLSLSLQQPLRSPIASRFALCSSTRISRTMRNASTSSRSSAKSRHRPRSGRCRCLLWQRPAIVAEQVRRSFCSTFGGAA</sequence>
<dbReference type="InterPro" id="IPR029063">
    <property type="entry name" value="SAM-dependent_MTases_sf"/>
</dbReference>
<dbReference type="PIRSF" id="PIRSF015855">
    <property type="entry name" value="TypeIII_Mtase_mKpnI"/>
    <property type="match status" value="1"/>
</dbReference>
<dbReference type="AlphaFoldDB" id="A0A921FQ74"/>
<keyword evidence="2" id="KW-0489">Methyltransferase</keyword>
<dbReference type="PROSITE" id="PS00092">
    <property type="entry name" value="N6_MTASE"/>
    <property type="match status" value="1"/>
</dbReference>
<dbReference type="Gene3D" id="3.40.50.150">
    <property type="entry name" value="Vaccinia Virus protein VP39"/>
    <property type="match status" value="1"/>
</dbReference>
<evidence type="ECO:0000256" key="2">
    <source>
        <dbReference type="ARBA" id="ARBA00022603"/>
    </source>
</evidence>
<feature type="compositionally biased region" description="Basic and acidic residues" evidence="5">
    <location>
        <begin position="268"/>
        <end position="281"/>
    </location>
</feature>
<evidence type="ECO:0000313" key="8">
    <source>
        <dbReference type="Proteomes" id="UP000703315"/>
    </source>
</evidence>
<organism evidence="7 8">
    <name type="scientific">Enteractinococcus helveticum</name>
    <dbReference type="NCBI Taxonomy" id="1837282"/>
    <lineage>
        <taxon>Bacteria</taxon>
        <taxon>Bacillati</taxon>
        <taxon>Actinomycetota</taxon>
        <taxon>Actinomycetes</taxon>
        <taxon>Micrococcales</taxon>
        <taxon>Micrococcaceae</taxon>
    </lineage>
</organism>
<dbReference type="GO" id="GO:0003677">
    <property type="term" value="F:DNA binding"/>
    <property type="evidence" value="ECO:0007669"/>
    <property type="project" value="InterPro"/>
</dbReference>
<reference evidence="7" key="1">
    <citation type="journal article" date="2021" name="PeerJ">
        <title>Extensive microbial diversity within the chicken gut microbiome revealed by metagenomics and culture.</title>
        <authorList>
            <person name="Gilroy R."/>
            <person name="Ravi A."/>
            <person name="Getino M."/>
            <person name="Pursley I."/>
            <person name="Horton D.L."/>
            <person name="Alikhan N.F."/>
            <person name="Baker D."/>
            <person name="Gharbi K."/>
            <person name="Hall N."/>
            <person name="Watson M."/>
            <person name="Adriaenssens E.M."/>
            <person name="Foster-Nyarko E."/>
            <person name="Jarju S."/>
            <person name="Secka A."/>
            <person name="Antonio M."/>
            <person name="Oren A."/>
            <person name="Chaudhuri R.R."/>
            <person name="La Ragione R."/>
            <person name="Hildebrand F."/>
            <person name="Pallen M.J."/>
        </authorList>
    </citation>
    <scope>NUCLEOTIDE SEQUENCE</scope>
    <source>
        <strain evidence="7">ChiHjej13B12-14962</strain>
    </source>
</reference>
<evidence type="ECO:0000256" key="5">
    <source>
        <dbReference type="SAM" id="MobiDB-lite"/>
    </source>
</evidence>
<evidence type="ECO:0000256" key="1">
    <source>
        <dbReference type="ARBA" id="ARBA00006594"/>
    </source>
</evidence>
<dbReference type="PRINTS" id="PR00506">
    <property type="entry name" value="D21N6MTFRASE"/>
</dbReference>
<dbReference type="Proteomes" id="UP000703315">
    <property type="component" value="Unassembled WGS sequence"/>
</dbReference>
<dbReference type="EMBL" id="DYXC01000168">
    <property type="protein sequence ID" value="HJF15940.1"/>
    <property type="molecule type" value="Genomic_DNA"/>
</dbReference>
<dbReference type="Pfam" id="PF01555">
    <property type="entry name" value="N6_N4_Mtase"/>
    <property type="match status" value="1"/>
</dbReference>
<dbReference type="InterPro" id="IPR002295">
    <property type="entry name" value="N4/N6-MTase_EcoPI_Mod-like"/>
</dbReference>
<dbReference type="RefSeq" id="WP_303908984.1">
    <property type="nucleotide sequence ID" value="NZ_DYXC01000168.1"/>
</dbReference>
<dbReference type="SUPFAM" id="SSF53335">
    <property type="entry name" value="S-adenosyl-L-methionine-dependent methyltransferases"/>
    <property type="match status" value="1"/>
</dbReference>
<proteinExistence type="inferred from homology"/>
<dbReference type="InterPro" id="IPR002052">
    <property type="entry name" value="DNA_methylase_N6_adenine_CS"/>
</dbReference>
<keyword evidence="4" id="KW-0949">S-adenosyl-L-methionine</keyword>
<feature type="domain" description="DNA methylase N-4/N-6" evidence="6">
    <location>
        <begin position="121"/>
        <end position="436"/>
    </location>
</feature>
<evidence type="ECO:0000259" key="6">
    <source>
        <dbReference type="Pfam" id="PF01555"/>
    </source>
</evidence>
<dbReference type="GO" id="GO:0008170">
    <property type="term" value="F:N-methyltransferase activity"/>
    <property type="evidence" value="ECO:0007669"/>
    <property type="project" value="InterPro"/>
</dbReference>
<comment type="caution">
    <text evidence="7">The sequence shown here is derived from an EMBL/GenBank/DDBJ whole genome shotgun (WGS) entry which is preliminary data.</text>
</comment>
<gene>
    <name evidence="7" type="ORF">K8V32_14320</name>
</gene>
<feature type="region of interest" description="Disordered" evidence="5">
    <location>
        <begin position="262"/>
        <end position="288"/>
    </location>
</feature>
<evidence type="ECO:0000313" key="7">
    <source>
        <dbReference type="EMBL" id="HJF15940.1"/>
    </source>
</evidence>
<dbReference type="GO" id="GO:0032259">
    <property type="term" value="P:methylation"/>
    <property type="evidence" value="ECO:0007669"/>
    <property type="project" value="UniProtKB-KW"/>
</dbReference>